<keyword evidence="1" id="KW-0472">Membrane</keyword>
<reference evidence="2 5" key="1">
    <citation type="journal article" date="2015" name="Genome Announc.">
        <title>Complete genome sequences for 35 biothreat assay-relevant bacillus species.</title>
        <authorList>
            <person name="Johnson S.L."/>
            <person name="Daligault H.E."/>
            <person name="Davenport K.W."/>
            <person name="Jaissle J."/>
            <person name="Frey K.G."/>
            <person name="Ladner J.T."/>
            <person name="Broomall S.M."/>
            <person name="Bishop-Lilly K.A."/>
            <person name="Bruce D.C."/>
            <person name="Gibbons H.S."/>
            <person name="Coyne S.R."/>
            <person name="Lo C.C."/>
            <person name="Meincke L."/>
            <person name="Munk A.C."/>
            <person name="Koroleva G.I."/>
            <person name="Rosenzweig C.N."/>
            <person name="Palacios G.F."/>
            <person name="Redden C.L."/>
            <person name="Minogue T.D."/>
            <person name="Chain P.S."/>
        </authorList>
    </citation>
    <scope>NUCLEOTIDE SEQUENCE [LARGE SCALE GENOMIC DNA]</scope>
    <source>
        <strain evidence="2 5">HD1011</strain>
    </source>
</reference>
<keyword evidence="1" id="KW-0812">Transmembrane</keyword>
<reference evidence="3 7" key="3">
    <citation type="submission" date="2020-05" db="EMBL/GenBank/DDBJ databases">
        <title>FDA dAtabase for Regulatory Grade micrObial Sequences (FDA-ARGOS): Supporting development and validation of Infectious Disease Dx tests.</title>
        <authorList>
            <person name="Nelson B."/>
            <person name="Plummer A."/>
            <person name="Tallon L."/>
            <person name="Sadzewicz L."/>
            <person name="Zhao X."/>
            <person name="Vavikolanu K."/>
            <person name="Mehta A."/>
            <person name="Aluvathingal J."/>
            <person name="Nadendla S."/>
            <person name="Myers T."/>
            <person name="Yan Y."/>
            <person name="Sichtig H."/>
        </authorList>
    </citation>
    <scope>NUCLEOTIDE SEQUENCE [LARGE SCALE GENOMIC DNA]</scope>
    <source>
        <strain evidence="3 7">FDAARGOS_795</strain>
    </source>
</reference>
<evidence type="ECO:0000313" key="7">
    <source>
        <dbReference type="Proteomes" id="UP000501107"/>
    </source>
</evidence>
<accession>A0A0B5NK51</accession>
<reference evidence="4 6" key="2">
    <citation type="submission" date="2019-01" db="EMBL/GenBank/DDBJ databases">
        <title>Draft genome sequence of Bacillus sp. DPC6431.</title>
        <authorList>
            <person name="Arbulu S."/>
            <person name="Murphy K."/>
            <person name="O'Sullivan O."/>
            <person name="Rea M.C."/>
            <person name="Hill C."/>
            <person name="Ross R.P."/>
        </authorList>
    </citation>
    <scope>NUCLEOTIDE SEQUENCE [LARGE SCALE GENOMIC DNA]</scope>
    <source>
        <strain evidence="4 6">DPC6431</strain>
    </source>
</reference>
<evidence type="ECO:0000313" key="2">
    <source>
        <dbReference type="EMBL" id="AJG74286.1"/>
    </source>
</evidence>
<dbReference type="Proteomes" id="UP000031876">
    <property type="component" value="Chromosome"/>
</dbReference>
<dbReference type="AlphaFoldDB" id="A0A0B5NK51"/>
<protein>
    <submittedName>
        <fullName evidence="4">Damage-inducible protein DinB</fullName>
    </submittedName>
    <submittedName>
        <fullName evidence="2">Membrane protein</fullName>
    </submittedName>
</protein>
<evidence type="ECO:0000313" key="4">
    <source>
        <dbReference type="EMBL" id="TFF47972.1"/>
    </source>
</evidence>
<name>A0A0B5NK51_BACTU</name>
<dbReference type="EMBL" id="SCLP01000002">
    <property type="protein sequence ID" value="TFF47972.1"/>
    <property type="molecule type" value="Genomic_DNA"/>
</dbReference>
<dbReference type="Proteomes" id="UP000501107">
    <property type="component" value="Chromosome"/>
</dbReference>
<evidence type="ECO:0000313" key="6">
    <source>
        <dbReference type="Proteomes" id="UP000297630"/>
    </source>
</evidence>
<dbReference type="Proteomes" id="UP000297630">
    <property type="component" value="Unassembled WGS sequence"/>
</dbReference>
<sequence>MNWSVFKDFKFLLRFSLAILFNALGIIFAVLSYGTWVIFVMAAMVATFFMIQRGNYLYKSVIE</sequence>
<dbReference type="EMBL" id="CP053980">
    <property type="protein sequence ID" value="QKH24055.1"/>
    <property type="molecule type" value="Genomic_DNA"/>
</dbReference>
<dbReference type="KEGG" id="btw:BF38_159"/>
<keyword evidence="1" id="KW-1133">Transmembrane helix</keyword>
<evidence type="ECO:0000313" key="3">
    <source>
        <dbReference type="EMBL" id="QKH24055.1"/>
    </source>
</evidence>
<dbReference type="EMBL" id="CP009335">
    <property type="protein sequence ID" value="AJG74286.1"/>
    <property type="molecule type" value="Genomic_DNA"/>
</dbReference>
<feature type="transmembrane region" description="Helical" evidence="1">
    <location>
        <begin position="12"/>
        <end position="31"/>
    </location>
</feature>
<feature type="transmembrane region" description="Helical" evidence="1">
    <location>
        <begin position="37"/>
        <end position="58"/>
    </location>
</feature>
<organism evidence="4 6">
    <name type="scientific">Bacillus thuringiensis</name>
    <dbReference type="NCBI Taxonomy" id="1428"/>
    <lineage>
        <taxon>Bacteria</taxon>
        <taxon>Bacillati</taxon>
        <taxon>Bacillota</taxon>
        <taxon>Bacilli</taxon>
        <taxon>Bacillales</taxon>
        <taxon>Bacillaceae</taxon>
        <taxon>Bacillus</taxon>
        <taxon>Bacillus cereus group</taxon>
    </lineage>
</organism>
<gene>
    <name evidence="2" type="ORF">BF38_159</name>
    <name evidence="4" type="ORF">EQ803_06785</name>
    <name evidence="3" type="ORF">FOC89_08565</name>
</gene>
<proteinExistence type="predicted"/>
<evidence type="ECO:0000313" key="5">
    <source>
        <dbReference type="Proteomes" id="UP000031876"/>
    </source>
</evidence>
<dbReference type="RefSeq" id="WP_001104596.1">
    <property type="nucleotide sequence ID" value="NZ_CP009335.1"/>
</dbReference>
<evidence type="ECO:0000256" key="1">
    <source>
        <dbReference type="SAM" id="Phobius"/>
    </source>
</evidence>